<gene>
    <name evidence="1" type="ORF">V6624_15465</name>
</gene>
<evidence type="ECO:0008006" key="3">
    <source>
        <dbReference type="Google" id="ProtNLM"/>
    </source>
</evidence>
<keyword evidence="2" id="KW-1185">Reference proteome</keyword>
<accession>A0ABZ2Q5F9</accession>
<sequence>MIPRIPLSQFPINPVKDTDIENAYNWFRSFISEKDWLNRKNEIEKYLSTVVRSSTPFSEPISEGTLLVIQKDQIGWYLYLVHTYLFEPHKYEYHQGARVVPIFKRIGMDIGLVVKIEGINKKMRDMFKKRTSEADAILFEVLTALLWVRNGWNVKTIEEGKGVKTPDFEVVKGSEKWQVECKRQMKTADYTYRETKKRQIMISQISKLLLQYNILLDIKFHVELVSLPDSYLFDLLKEIIPTTKTPGKIISNGSVDIEISFVDIDLVQNHLKQYLVKNNSPQFLELIAQKEVDHAAFTSGFLGNFYYVGDGEANNLYINEIAKAYGVHCYCDCENALNAKARDVRSQINSAISQFNPNANSIIHIGMETFDGPEVEMARTEKIVNTMSKINPESNKLCWIFYHYFQSYTRSYMDWYFDETVSTATSFINPVLPIKKTFLIIPEDEVLIENASHWNKELP</sequence>
<evidence type="ECO:0000313" key="2">
    <source>
        <dbReference type="Proteomes" id="UP001447857"/>
    </source>
</evidence>
<proteinExistence type="predicted"/>
<name>A0ABZ2Q5F9_9FLAO</name>
<reference evidence="1 2" key="1">
    <citation type="submission" date="2024-02" db="EMBL/GenBank/DDBJ databases">
        <title>complete genome of Flavobacterium ginsenosidimutans Str. YTB16.</title>
        <authorList>
            <person name="Wang Q."/>
        </authorList>
    </citation>
    <scope>NUCLEOTIDE SEQUENCE [LARGE SCALE GENOMIC DNA]</scope>
    <source>
        <strain evidence="1 2">YTB16</strain>
    </source>
</reference>
<dbReference type="EMBL" id="CP147988">
    <property type="protein sequence ID" value="WXK48427.1"/>
    <property type="molecule type" value="Genomic_DNA"/>
</dbReference>
<evidence type="ECO:0000313" key="1">
    <source>
        <dbReference type="EMBL" id="WXK48427.1"/>
    </source>
</evidence>
<dbReference type="RefSeq" id="WP_338839235.1">
    <property type="nucleotide sequence ID" value="NZ_CP147988.1"/>
</dbReference>
<dbReference type="Proteomes" id="UP001447857">
    <property type="component" value="Chromosome"/>
</dbReference>
<organism evidence="1 2">
    <name type="scientific">Flavobacterium ginsenosidimutans</name>
    <dbReference type="NCBI Taxonomy" id="687844"/>
    <lineage>
        <taxon>Bacteria</taxon>
        <taxon>Pseudomonadati</taxon>
        <taxon>Bacteroidota</taxon>
        <taxon>Flavobacteriia</taxon>
        <taxon>Flavobacteriales</taxon>
        <taxon>Flavobacteriaceae</taxon>
        <taxon>Flavobacterium</taxon>
    </lineage>
</organism>
<protein>
    <recommendedName>
        <fullName evidence="3">Restriction endonuclease type IV Mrr domain-containing protein</fullName>
    </recommendedName>
</protein>